<dbReference type="Pfam" id="PF00005">
    <property type="entry name" value="ABC_tran"/>
    <property type="match status" value="2"/>
</dbReference>
<evidence type="ECO:0000259" key="5">
    <source>
        <dbReference type="PROSITE" id="PS50893"/>
    </source>
</evidence>
<keyword evidence="1" id="KW-0677">Repeat</keyword>
<feature type="domain" description="ABC transporter" evidence="5">
    <location>
        <begin position="540"/>
        <end position="765"/>
    </location>
</feature>
<evidence type="ECO:0000256" key="3">
    <source>
        <dbReference type="ARBA" id="ARBA00022840"/>
    </source>
</evidence>
<reference evidence="6" key="2">
    <citation type="submission" date="2021-04" db="EMBL/GenBank/DDBJ databases">
        <authorList>
            <person name="Podell S."/>
        </authorList>
    </citation>
    <scope>NUCLEOTIDE SEQUENCE</scope>
    <source>
        <strain evidence="6">Hildebrandi</strain>
    </source>
</reference>
<dbReference type="GO" id="GO:0005524">
    <property type="term" value="F:ATP binding"/>
    <property type="evidence" value="ECO:0007669"/>
    <property type="project" value="UniProtKB-KW"/>
</dbReference>
<dbReference type="InterPro" id="IPR017871">
    <property type="entry name" value="ABC_transporter-like_CS"/>
</dbReference>
<feature type="region of interest" description="Disordered" evidence="4">
    <location>
        <begin position="138"/>
        <end position="180"/>
    </location>
</feature>
<dbReference type="Pfam" id="PF12848">
    <property type="entry name" value="ABC_tran_Xtn"/>
    <property type="match status" value="1"/>
</dbReference>
<evidence type="ECO:0000313" key="7">
    <source>
        <dbReference type="Proteomes" id="UP000693970"/>
    </source>
</evidence>
<dbReference type="OrthoDB" id="2110130at2759"/>
<dbReference type="AlphaFoldDB" id="A0A9K3KTP2"/>
<evidence type="ECO:0000256" key="2">
    <source>
        <dbReference type="ARBA" id="ARBA00022741"/>
    </source>
</evidence>
<organism evidence="6 7">
    <name type="scientific">Nitzschia inconspicua</name>
    <dbReference type="NCBI Taxonomy" id="303405"/>
    <lineage>
        <taxon>Eukaryota</taxon>
        <taxon>Sar</taxon>
        <taxon>Stramenopiles</taxon>
        <taxon>Ochrophyta</taxon>
        <taxon>Bacillariophyta</taxon>
        <taxon>Bacillariophyceae</taxon>
        <taxon>Bacillariophycidae</taxon>
        <taxon>Bacillariales</taxon>
        <taxon>Bacillariaceae</taxon>
        <taxon>Nitzschia</taxon>
    </lineage>
</organism>
<dbReference type="CDD" id="cd03221">
    <property type="entry name" value="ABCF_EF-3"/>
    <property type="match status" value="2"/>
</dbReference>
<keyword evidence="7" id="KW-1185">Reference proteome</keyword>
<dbReference type="GO" id="GO:0016887">
    <property type="term" value="F:ATP hydrolysis activity"/>
    <property type="evidence" value="ECO:0007669"/>
    <property type="project" value="InterPro"/>
</dbReference>
<dbReference type="SMART" id="SM00382">
    <property type="entry name" value="AAA"/>
    <property type="match status" value="2"/>
</dbReference>
<keyword evidence="2" id="KW-0547">Nucleotide-binding</keyword>
<feature type="compositionally biased region" description="Basic and acidic residues" evidence="4">
    <location>
        <begin position="140"/>
        <end position="176"/>
    </location>
</feature>
<dbReference type="FunFam" id="3.40.50.300:FF:000104">
    <property type="entry name" value="ATP-binding cassette sub-family F member 3"/>
    <property type="match status" value="1"/>
</dbReference>
<dbReference type="Proteomes" id="UP000693970">
    <property type="component" value="Unassembled WGS sequence"/>
</dbReference>
<sequence length="777" mass="87378">MPSEEELVSLLSGVLLQEDQMVDGLDEDLVQYIAGLLSTQLQEGNDVEETLEESMVPFLDSVGCPSELVEKARAAIVHHHSKIDARTSTSSDDLMAKKLKQGIVNMSSTLSEQTNMEDTNSMWNASNKTLKANANSTIDAYHDKTSAKDRRKQRQDLEKQRRELERQQQQHTEKNTKAGVSTMVLPTMKGKDMDINLPNITLSLDNGTSLLEQGDLKFAYRRRYAIIGENGVGKTTLLNRIANWQDLEGFPQHLRVLHVKQELGVPDSTTVLDAVLEADIERTTLLREEKEISARLEGAGVNGGEEMTIEAKQKLMAEKGLNVADDQFAKDLKQLKDIYDRLTLLGADNAQSRAATILSGLQFTEEMQTSPIKSLSGGWRMRVALAAALLITPDLLMLDEPTNHLDLEAVLWLEAHLQQYPHTVIIVSHDRGFLNEVCTDTIEFKNKKLTYYRGNFDTFVKLKEEKMKNAMREYQAYQSKRDHMMEFVEKFRANAKRATMVQSRIKAVEKMDAEAPEPVEMDSTWRFSIPSSEPLGRPIIAIDDVSFDYNVEKPDGSKKKESEYLLQKVNFGVDNNSKIAILGANGQGKTTLLNLIMGHLRPLSGHVTVNSGLRIGHFTQHHSERFDLSLSAVENMLNIFDSAEDQEMRNFLGKFQIQGVDALKPMRLLSGGQKSRVSFAALAYQRPHLLIIDEGSNHLSMDAVDALVQAIQDFQGGLLIVSHDQYFVSKCASELWVVEEGHATRFRGDFNDYKEYTAKKTKKRVEESLKKIGNISN</sequence>
<dbReference type="PANTHER" id="PTHR19211">
    <property type="entry name" value="ATP-BINDING TRANSPORT PROTEIN-RELATED"/>
    <property type="match status" value="1"/>
</dbReference>
<dbReference type="PANTHER" id="PTHR19211:SF134">
    <property type="entry name" value="ABC TRANSPORTER DOMAIN-CONTAINING PROTEIN"/>
    <property type="match status" value="1"/>
</dbReference>
<protein>
    <submittedName>
        <fullName evidence="6">ABC transporter</fullName>
    </submittedName>
</protein>
<dbReference type="InterPro" id="IPR003439">
    <property type="entry name" value="ABC_transporter-like_ATP-bd"/>
</dbReference>
<reference evidence="6" key="1">
    <citation type="journal article" date="2021" name="Sci. Rep.">
        <title>Diploid genomic architecture of Nitzschia inconspicua, an elite biomass production diatom.</title>
        <authorList>
            <person name="Oliver A."/>
            <person name="Podell S."/>
            <person name="Pinowska A."/>
            <person name="Traller J.C."/>
            <person name="Smith S.R."/>
            <person name="McClure R."/>
            <person name="Beliaev A."/>
            <person name="Bohutskyi P."/>
            <person name="Hill E.A."/>
            <person name="Rabines A."/>
            <person name="Zheng H."/>
            <person name="Allen L.Z."/>
            <person name="Kuo A."/>
            <person name="Grigoriev I.V."/>
            <person name="Allen A.E."/>
            <person name="Hazlebeck D."/>
            <person name="Allen E.E."/>
        </authorList>
    </citation>
    <scope>NUCLEOTIDE SEQUENCE</scope>
    <source>
        <strain evidence="6">Hildebrandi</strain>
    </source>
</reference>
<evidence type="ECO:0000256" key="1">
    <source>
        <dbReference type="ARBA" id="ARBA00022737"/>
    </source>
</evidence>
<evidence type="ECO:0000313" key="6">
    <source>
        <dbReference type="EMBL" id="KAG7349351.1"/>
    </source>
</evidence>
<gene>
    <name evidence="6" type="ORF">IV203_011948</name>
</gene>
<comment type="caution">
    <text evidence="6">The sequence shown here is derived from an EMBL/GenBank/DDBJ whole genome shotgun (WGS) entry which is preliminary data.</text>
</comment>
<keyword evidence="3" id="KW-0067">ATP-binding</keyword>
<dbReference type="EMBL" id="JAGRRH010000019">
    <property type="protein sequence ID" value="KAG7349351.1"/>
    <property type="molecule type" value="Genomic_DNA"/>
</dbReference>
<dbReference type="InterPro" id="IPR050611">
    <property type="entry name" value="ABCF"/>
</dbReference>
<evidence type="ECO:0000256" key="4">
    <source>
        <dbReference type="SAM" id="MobiDB-lite"/>
    </source>
</evidence>
<dbReference type="InterPro" id="IPR003593">
    <property type="entry name" value="AAA+_ATPase"/>
</dbReference>
<feature type="domain" description="ABC transporter" evidence="5">
    <location>
        <begin position="195"/>
        <end position="472"/>
    </location>
</feature>
<accession>A0A9K3KTP2</accession>
<dbReference type="PROSITE" id="PS50893">
    <property type="entry name" value="ABC_TRANSPORTER_2"/>
    <property type="match status" value="2"/>
</dbReference>
<proteinExistence type="predicted"/>
<name>A0A9K3KTP2_9STRA</name>
<dbReference type="PROSITE" id="PS00211">
    <property type="entry name" value="ABC_TRANSPORTER_1"/>
    <property type="match status" value="2"/>
</dbReference>
<dbReference type="FunFam" id="3.40.50.300:FF:000011">
    <property type="entry name" value="Putative ABC transporter ATP-binding component"/>
    <property type="match status" value="1"/>
</dbReference>
<dbReference type="InterPro" id="IPR032781">
    <property type="entry name" value="ABC_tran_Xtn"/>
</dbReference>